<evidence type="ECO:0000313" key="3">
    <source>
        <dbReference type="Proteomes" id="UP000198736"/>
    </source>
</evidence>
<dbReference type="Gene3D" id="3.40.50.2000">
    <property type="entry name" value="Glycogen Phosphorylase B"/>
    <property type="match status" value="1"/>
</dbReference>
<keyword evidence="2" id="KW-0808">Transferase</keyword>
<dbReference type="RefSeq" id="WP_175304288.1">
    <property type="nucleotide sequence ID" value="NZ_CZPZ01000001.1"/>
</dbReference>
<organism evidence="2 3">
    <name type="scientific">Candidatus Nitrospira nitrificans</name>
    <dbReference type="NCBI Taxonomy" id="1742973"/>
    <lineage>
        <taxon>Bacteria</taxon>
        <taxon>Pseudomonadati</taxon>
        <taxon>Nitrospirota</taxon>
        <taxon>Nitrospiria</taxon>
        <taxon>Nitrospirales</taxon>
        <taxon>Nitrospiraceae</taxon>
        <taxon>Nitrospira</taxon>
    </lineage>
</organism>
<dbReference type="AlphaFoldDB" id="A0A0S4L689"/>
<dbReference type="Pfam" id="PF00534">
    <property type="entry name" value="Glycos_transf_1"/>
    <property type="match status" value="1"/>
</dbReference>
<dbReference type="PANTHER" id="PTHR12526">
    <property type="entry name" value="GLYCOSYLTRANSFERASE"/>
    <property type="match status" value="1"/>
</dbReference>
<reference evidence="3" key="1">
    <citation type="submission" date="2015-10" db="EMBL/GenBank/DDBJ databases">
        <authorList>
            <person name="Luecker S."/>
            <person name="Luecker S."/>
        </authorList>
    </citation>
    <scope>NUCLEOTIDE SEQUENCE [LARGE SCALE GENOMIC DNA]</scope>
</reference>
<gene>
    <name evidence="2" type="ORF">COMA2_10090</name>
</gene>
<dbReference type="InterPro" id="IPR001296">
    <property type="entry name" value="Glyco_trans_1"/>
</dbReference>
<keyword evidence="3" id="KW-1185">Reference proteome</keyword>
<dbReference type="Proteomes" id="UP000198736">
    <property type="component" value="Unassembled WGS sequence"/>
</dbReference>
<dbReference type="EMBL" id="CZPZ01000001">
    <property type="protein sequence ID" value="CUS31414.1"/>
    <property type="molecule type" value="Genomic_DNA"/>
</dbReference>
<dbReference type="PANTHER" id="PTHR12526:SF637">
    <property type="entry name" value="GLYCOSYLTRANSFERASE EPSF-RELATED"/>
    <property type="match status" value="1"/>
</dbReference>
<feature type="domain" description="Glycosyl transferase family 1" evidence="1">
    <location>
        <begin position="160"/>
        <end position="319"/>
    </location>
</feature>
<dbReference type="SUPFAM" id="SSF53756">
    <property type="entry name" value="UDP-Glycosyltransferase/glycogen phosphorylase"/>
    <property type="match status" value="1"/>
</dbReference>
<dbReference type="GO" id="GO:0016757">
    <property type="term" value="F:glycosyltransferase activity"/>
    <property type="evidence" value="ECO:0007669"/>
    <property type="project" value="InterPro"/>
</dbReference>
<evidence type="ECO:0000259" key="1">
    <source>
        <dbReference type="Pfam" id="PF00534"/>
    </source>
</evidence>
<accession>A0A0S4L689</accession>
<name>A0A0S4L689_9BACT</name>
<evidence type="ECO:0000313" key="2">
    <source>
        <dbReference type="EMBL" id="CUS31414.1"/>
    </source>
</evidence>
<dbReference type="STRING" id="1742973.COMA2_10090"/>
<proteinExistence type="predicted"/>
<dbReference type="CDD" id="cd03801">
    <property type="entry name" value="GT4_PimA-like"/>
    <property type="match status" value="1"/>
</dbReference>
<sequence length="346" mass="38265">MIGGMPPPVGGTTVLFKNLIDGLQQTPSLSVTLINTSRLSQGLVSTCLQGLLSLVKMIHHIASADVVSFHASMQGALLFGPFVHIFCRVFRKKWIFRAFGGCGDEWYQSIGPVRRFLCRSTVFSADAVLLERQSSVRFFRALTKSAVHWYPNSRKIDPAIQRQNGSKPRGGRFVYVGHVKPSKGIPELMEACKLLRTENVRVDVYGPMQEGITESTFDQASVTYCGLLANERVVSTLQGYDALLLPTYWKGEGYPGVILEAYCAGIPVIATRWGGIPEIVTSETGILIEPRDVEGLARAMRQIMTSEALRARLRAGARQKATEFDAEQWTTYFIRLCEGLTAGRRG</sequence>
<protein>
    <submittedName>
        <fullName evidence="2">Putative Glycosyl transferase, group 1 family protein</fullName>
    </submittedName>
</protein>